<proteinExistence type="inferred from homology"/>
<keyword evidence="7 9" id="KW-0120">Carbon dioxide fixation</keyword>
<comment type="cofactor">
    <cofactor evidence="9">
        <name>Mg(2+)</name>
        <dbReference type="ChEBI" id="CHEBI:18420"/>
    </cofactor>
</comment>
<evidence type="ECO:0000256" key="5">
    <source>
        <dbReference type="ARBA" id="ARBA00022842"/>
    </source>
</evidence>
<comment type="catalytic activity">
    <reaction evidence="8 9">
        <text>oxaloacetate + phosphate = phosphoenolpyruvate + hydrogencarbonate</text>
        <dbReference type="Rhea" id="RHEA:28370"/>
        <dbReference type="ChEBI" id="CHEBI:16452"/>
        <dbReference type="ChEBI" id="CHEBI:17544"/>
        <dbReference type="ChEBI" id="CHEBI:43474"/>
        <dbReference type="ChEBI" id="CHEBI:58702"/>
        <dbReference type="EC" id="4.1.1.31"/>
    </reaction>
</comment>
<dbReference type="GO" id="GO:0008964">
    <property type="term" value="F:phosphoenolpyruvate carboxylase activity"/>
    <property type="evidence" value="ECO:0007669"/>
    <property type="project" value="UniProtKB-UniRule"/>
</dbReference>
<evidence type="ECO:0000256" key="11">
    <source>
        <dbReference type="SAM" id="MobiDB-lite"/>
    </source>
</evidence>
<dbReference type="PANTHER" id="PTHR30523">
    <property type="entry name" value="PHOSPHOENOLPYRUVATE CARBOXYLASE"/>
    <property type="match status" value="1"/>
</dbReference>
<organism evidence="12 13">
    <name type="scientific">Candidatus Amunia macphersoniae</name>
    <dbReference type="NCBI Taxonomy" id="3127014"/>
    <lineage>
        <taxon>Bacteria</taxon>
        <taxon>Bacillati</taxon>
        <taxon>Candidatus Dormiibacterota</taxon>
        <taxon>Candidatus Dormibacteria</taxon>
        <taxon>Candidatus Aeolococcales</taxon>
        <taxon>Candidatus Aeolococcaceae</taxon>
        <taxon>Candidatus Amunia</taxon>
    </lineage>
</organism>
<name>A0A934KEG7_9BACT</name>
<evidence type="ECO:0000256" key="1">
    <source>
        <dbReference type="ARBA" id="ARBA00003670"/>
    </source>
</evidence>
<dbReference type="InterPro" id="IPR022805">
    <property type="entry name" value="PEP_COase_bac/pln-type"/>
</dbReference>
<dbReference type="PANTHER" id="PTHR30523:SF6">
    <property type="entry name" value="PHOSPHOENOLPYRUVATE CARBOXYLASE"/>
    <property type="match status" value="1"/>
</dbReference>
<feature type="active site" evidence="9">
    <location>
        <position position="554"/>
    </location>
</feature>
<dbReference type="Pfam" id="PF00311">
    <property type="entry name" value="PEPcase"/>
    <property type="match status" value="2"/>
</dbReference>
<dbReference type="SUPFAM" id="SSF51621">
    <property type="entry name" value="Phosphoenolpyruvate/pyruvate domain"/>
    <property type="match status" value="1"/>
</dbReference>
<dbReference type="Proteomes" id="UP000614410">
    <property type="component" value="Unassembled WGS sequence"/>
</dbReference>
<keyword evidence="6 9" id="KW-0456">Lyase</keyword>
<evidence type="ECO:0000256" key="8">
    <source>
        <dbReference type="ARBA" id="ARBA00048995"/>
    </source>
</evidence>
<comment type="similarity">
    <text evidence="2 9">Belongs to the PEPCase type 1 family.</text>
</comment>
<dbReference type="GO" id="GO:0005829">
    <property type="term" value="C:cytosol"/>
    <property type="evidence" value="ECO:0007669"/>
    <property type="project" value="TreeGrafter"/>
</dbReference>
<feature type="region of interest" description="Disordered" evidence="11">
    <location>
        <begin position="177"/>
        <end position="196"/>
    </location>
</feature>
<dbReference type="InterPro" id="IPR021135">
    <property type="entry name" value="PEP_COase"/>
</dbReference>
<dbReference type="GO" id="GO:0006099">
    <property type="term" value="P:tricarboxylic acid cycle"/>
    <property type="evidence" value="ECO:0007669"/>
    <property type="project" value="InterPro"/>
</dbReference>
<evidence type="ECO:0000256" key="2">
    <source>
        <dbReference type="ARBA" id="ARBA00008346"/>
    </source>
</evidence>
<dbReference type="PROSITE" id="PS00781">
    <property type="entry name" value="PEPCASE_1"/>
    <property type="match status" value="1"/>
</dbReference>
<evidence type="ECO:0000313" key="13">
    <source>
        <dbReference type="Proteomes" id="UP000614410"/>
    </source>
</evidence>
<dbReference type="GO" id="GO:0006107">
    <property type="term" value="P:oxaloacetate metabolic process"/>
    <property type="evidence" value="ECO:0007669"/>
    <property type="project" value="UniProtKB-UniRule"/>
</dbReference>
<evidence type="ECO:0000256" key="3">
    <source>
        <dbReference type="ARBA" id="ARBA00012305"/>
    </source>
</evidence>
<dbReference type="EMBL" id="JAEKNN010000026">
    <property type="protein sequence ID" value="MBJ7608969.1"/>
    <property type="molecule type" value="Genomic_DNA"/>
</dbReference>
<comment type="caution">
    <text evidence="12">The sequence shown here is derived from an EMBL/GenBank/DDBJ whole genome shotgun (WGS) entry which is preliminary data.</text>
</comment>
<dbReference type="InterPro" id="IPR018129">
    <property type="entry name" value="PEP_COase_Lys_AS"/>
</dbReference>
<comment type="subunit">
    <text evidence="9">Homotetramer.</text>
</comment>
<evidence type="ECO:0000256" key="10">
    <source>
        <dbReference type="PROSITE-ProRule" id="PRU10111"/>
    </source>
</evidence>
<comment type="function">
    <text evidence="1 9">Forms oxaloacetate, a four-carbon dicarboxylic acid source for the tricarboxylic acid cycle.</text>
</comment>
<dbReference type="GO" id="GO:0015977">
    <property type="term" value="P:carbon fixation"/>
    <property type="evidence" value="ECO:0007669"/>
    <property type="project" value="UniProtKB-UniRule"/>
</dbReference>
<evidence type="ECO:0000256" key="9">
    <source>
        <dbReference type="HAMAP-Rule" id="MF_00595"/>
    </source>
</evidence>
<evidence type="ECO:0000256" key="7">
    <source>
        <dbReference type="ARBA" id="ARBA00023300"/>
    </source>
</evidence>
<reference evidence="12 13" key="1">
    <citation type="submission" date="2020-10" db="EMBL/GenBank/DDBJ databases">
        <title>Ca. Dormibacterota MAGs.</title>
        <authorList>
            <person name="Montgomery K."/>
        </authorList>
    </citation>
    <scope>NUCLEOTIDE SEQUENCE [LARGE SCALE GENOMIC DNA]</scope>
    <source>
        <strain evidence="12">Mitchell_Peninsula_5</strain>
    </source>
</reference>
<feature type="active site" evidence="9 10">
    <location>
        <position position="160"/>
    </location>
</feature>
<evidence type="ECO:0000256" key="4">
    <source>
        <dbReference type="ARBA" id="ARBA00022419"/>
    </source>
</evidence>
<keyword evidence="5 9" id="KW-0460">Magnesium</keyword>
<accession>A0A934KEG7</accession>
<dbReference type="PRINTS" id="PR00150">
    <property type="entry name" value="PEPCARBXLASE"/>
</dbReference>
<dbReference type="AlphaFoldDB" id="A0A934KEG7"/>
<dbReference type="EC" id="4.1.1.31" evidence="3 9"/>
<sequence length="886" mass="97025">MVGQHQDVSSVSARERARQLMPEALRDEVRLVGDLLGQVIAEHGGDSLLADVETLRRTVIDTRNHGDARGASPHPAERLVSSWQLDRAEQVARAFTCYFHIVNLAEERHRVRALRETGRGDPGSLDALQGALAEVRGQLGDGPLSELLAELRVHPVLTAHPTEARRRAVTAAVRRVDGELERRSDPRTSHAEQRESKRRLLEAVDALWRTAQLRSAELQPLDEVRTVMAVFDETLFRLVPDVYRQFDDALSPDDAGARPPLVPSFLRFGSWVGGDRDGNPRVTARVTVETMLIQSDHVLRGLEAAADRIGRGLTVDSETTPPDAPLCARLDTARDTVGDRLAGIEARSPGEPHRQFLLHIVDRIGATRHGDASLAYSTPEALIDDLRVVQMSLATADAVRQAYGEVQQLLWQAETFGFHLADLEVRQHSDVHHRALADLSRGGARSGDTEEVLDTLRAMERLQQRFGPSACHRYVVSFTRSAADVAAVYRLAELACAPHAAPDLDVVPLFETISDLRNAPTVLDAMLDLEPVQRRLQASGRALEVMLGYSDSAKESGPVSASLALYSVQAQLTSWAASRSIRLTLFHGRGGALGRGGGPANRAVMAQAPGSVAGRFKVTEQGEVIFARYGNRTLARRHLEQVTAAVLLASTTTAHQRAEHAATRFADLSRVVDGAALGAYRELVDIDGFAEYFAQVTPVHELGGLHLGSRPARRGGAQSLATLRAIPWVFAWSQIRLNLPGWYGLGSGLAVAELEELRLAYKEWPLFNVLIDNAEMSLAKTDRLIAGEYLALGGQPLIADRILAEYDRTIELVLAVTGQSRLLENRRVLSWAVELRNPYIDALSHLQLRALRALRSGVRADAERERVERLLLLTVNGIAAGLQNTG</sequence>
<dbReference type="GO" id="GO:0000287">
    <property type="term" value="F:magnesium ion binding"/>
    <property type="evidence" value="ECO:0007669"/>
    <property type="project" value="UniProtKB-UniRule"/>
</dbReference>
<evidence type="ECO:0000256" key="6">
    <source>
        <dbReference type="ARBA" id="ARBA00023239"/>
    </source>
</evidence>
<protein>
    <recommendedName>
        <fullName evidence="4 9">Phosphoenolpyruvate carboxylase</fullName>
        <shortName evidence="9">PEPC</shortName>
        <shortName evidence="9">PEPCase</shortName>
        <ecNumber evidence="3 9">4.1.1.31</ecNumber>
    </recommendedName>
</protein>
<evidence type="ECO:0000313" key="12">
    <source>
        <dbReference type="EMBL" id="MBJ7608969.1"/>
    </source>
</evidence>
<dbReference type="Gene3D" id="1.20.1440.90">
    <property type="entry name" value="Phosphoenolpyruvate/pyruvate domain"/>
    <property type="match status" value="1"/>
</dbReference>
<gene>
    <name evidence="9" type="primary">ppc</name>
    <name evidence="12" type="ORF">JF887_06005</name>
</gene>
<dbReference type="InterPro" id="IPR015813">
    <property type="entry name" value="Pyrv/PenolPyrv_kinase-like_dom"/>
</dbReference>
<dbReference type="HAMAP" id="MF_00595">
    <property type="entry name" value="PEPcase_type1"/>
    <property type="match status" value="1"/>
</dbReference>